<dbReference type="AlphaFoldDB" id="A0A956SG23"/>
<sequence>MLSFAESDRASAWLPNPYSPPSERANAMAWAMERCAEVVEATIVRTPSATDRGCRLVVEKSYIGRLQPGDSISVDIKYPYKHIFDLTTAMPGDTVITFLDECDGHVSDTEPDLWWFVDGDSATVTNPRGRRVYLPSSRDSLESLARKRKDAALLLGAQVIIDGILLEGRDYSYQRSDRRNRGGSILFEVEKVMKSDGRSIVRGDTIRVHVPSPTGREPDCAYPHLRKGSRSRLLLSALSDGEYGFGFGIRSAWQIEGEMAVVRLDPCPDVLYSLPVAAVGGTGEDSR</sequence>
<accession>A0A956SG23</accession>
<evidence type="ECO:0000313" key="2">
    <source>
        <dbReference type="Proteomes" id="UP000739538"/>
    </source>
</evidence>
<comment type="caution">
    <text evidence="1">The sequence shown here is derived from an EMBL/GenBank/DDBJ whole genome shotgun (WGS) entry which is preliminary data.</text>
</comment>
<gene>
    <name evidence="1" type="ORF">KDA27_26550</name>
</gene>
<dbReference type="Proteomes" id="UP000739538">
    <property type="component" value="Unassembled WGS sequence"/>
</dbReference>
<proteinExistence type="predicted"/>
<organism evidence="1 2">
    <name type="scientific">Eiseniibacteriota bacterium</name>
    <dbReference type="NCBI Taxonomy" id="2212470"/>
    <lineage>
        <taxon>Bacteria</taxon>
        <taxon>Candidatus Eiseniibacteriota</taxon>
    </lineage>
</organism>
<dbReference type="EMBL" id="JAGQHS010000329">
    <property type="protein sequence ID" value="MCA9759382.1"/>
    <property type="molecule type" value="Genomic_DNA"/>
</dbReference>
<reference evidence="1" key="2">
    <citation type="journal article" date="2021" name="Microbiome">
        <title>Successional dynamics and alternative stable states in a saline activated sludge microbial community over 9 years.</title>
        <authorList>
            <person name="Wang Y."/>
            <person name="Ye J."/>
            <person name="Ju F."/>
            <person name="Liu L."/>
            <person name="Boyd J.A."/>
            <person name="Deng Y."/>
            <person name="Parks D.H."/>
            <person name="Jiang X."/>
            <person name="Yin X."/>
            <person name="Woodcroft B.J."/>
            <person name="Tyson G.W."/>
            <person name="Hugenholtz P."/>
            <person name="Polz M.F."/>
            <person name="Zhang T."/>
        </authorList>
    </citation>
    <scope>NUCLEOTIDE SEQUENCE</scope>
    <source>
        <strain evidence="1">HKST-UBA02</strain>
    </source>
</reference>
<reference evidence="1" key="1">
    <citation type="submission" date="2020-04" db="EMBL/GenBank/DDBJ databases">
        <authorList>
            <person name="Zhang T."/>
        </authorList>
    </citation>
    <scope>NUCLEOTIDE SEQUENCE</scope>
    <source>
        <strain evidence="1">HKST-UBA02</strain>
    </source>
</reference>
<name>A0A956SG23_UNCEI</name>
<protein>
    <submittedName>
        <fullName evidence="1">Uncharacterized protein</fullName>
    </submittedName>
</protein>
<evidence type="ECO:0000313" key="1">
    <source>
        <dbReference type="EMBL" id="MCA9759382.1"/>
    </source>
</evidence>